<dbReference type="EMBL" id="CAJVPY010004476">
    <property type="protein sequence ID" value="CAG8620465.1"/>
    <property type="molecule type" value="Genomic_DNA"/>
</dbReference>
<reference evidence="2" key="1">
    <citation type="submission" date="2021-06" db="EMBL/GenBank/DDBJ databases">
        <authorList>
            <person name="Kallberg Y."/>
            <person name="Tangrot J."/>
            <person name="Rosling A."/>
        </authorList>
    </citation>
    <scope>NUCLEOTIDE SEQUENCE</scope>
    <source>
        <strain evidence="2">MA453B</strain>
    </source>
</reference>
<evidence type="ECO:0000313" key="2">
    <source>
        <dbReference type="EMBL" id="CAG8620465.1"/>
    </source>
</evidence>
<dbReference type="AlphaFoldDB" id="A0A9N9D253"/>
<evidence type="ECO:0000313" key="3">
    <source>
        <dbReference type="Proteomes" id="UP000789405"/>
    </source>
</evidence>
<keyword evidence="1" id="KW-0812">Transmembrane</keyword>
<organism evidence="2 3">
    <name type="scientific">Dentiscutata erythropus</name>
    <dbReference type="NCBI Taxonomy" id="1348616"/>
    <lineage>
        <taxon>Eukaryota</taxon>
        <taxon>Fungi</taxon>
        <taxon>Fungi incertae sedis</taxon>
        <taxon>Mucoromycota</taxon>
        <taxon>Glomeromycotina</taxon>
        <taxon>Glomeromycetes</taxon>
        <taxon>Diversisporales</taxon>
        <taxon>Gigasporaceae</taxon>
        <taxon>Dentiscutata</taxon>
    </lineage>
</organism>
<comment type="caution">
    <text evidence="2">The sequence shown here is derived from an EMBL/GenBank/DDBJ whole genome shotgun (WGS) entry which is preliminary data.</text>
</comment>
<protein>
    <submittedName>
        <fullName evidence="2">11282_t:CDS:1</fullName>
    </submittedName>
</protein>
<name>A0A9N9D253_9GLOM</name>
<sequence length="118" mass="13401">MQSPLINYQNRHDLLERIAFSTGGAPIISYLSPSHITHKNTAYIAEQLSLCIFFKIPFFLLFGVVLSFIVLVSVSKPIEDISDDNDLEFNVKNSDSIDESKFVDTDVYFPSDDEESFE</sequence>
<accession>A0A9N9D253</accession>
<keyword evidence="1" id="KW-1133">Transmembrane helix</keyword>
<gene>
    <name evidence="2" type="ORF">DERYTH_LOCUS8610</name>
</gene>
<keyword evidence="3" id="KW-1185">Reference proteome</keyword>
<dbReference type="Proteomes" id="UP000789405">
    <property type="component" value="Unassembled WGS sequence"/>
</dbReference>
<proteinExistence type="predicted"/>
<evidence type="ECO:0000256" key="1">
    <source>
        <dbReference type="SAM" id="Phobius"/>
    </source>
</evidence>
<feature type="transmembrane region" description="Helical" evidence="1">
    <location>
        <begin position="52"/>
        <end position="72"/>
    </location>
</feature>
<keyword evidence="1" id="KW-0472">Membrane</keyword>